<dbReference type="InterPro" id="IPR001406">
    <property type="entry name" value="PsdUridine_synth_TruA"/>
</dbReference>
<comment type="subunit">
    <text evidence="4">Homodimer.</text>
</comment>
<dbReference type="EC" id="5.4.99.12" evidence="4"/>
<organism evidence="7 8">
    <name type="scientific">Ureaplasma ceti</name>
    <dbReference type="NCBI Taxonomy" id="3119530"/>
    <lineage>
        <taxon>Bacteria</taxon>
        <taxon>Bacillati</taxon>
        <taxon>Mycoplasmatota</taxon>
        <taxon>Mycoplasmoidales</taxon>
        <taxon>Mycoplasmoidaceae</taxon>
        <taxon>Ureaplasma</taxon>
    </lineage>
</organism>
<evidence type="ECO:0000259" key="6">
    <source>
        <dbReference type="Pfam" id="PF01416"/>
    </source>
</evidence>
<comment type="catalytic activity">
    <reaction evidence="4 5">
        <text>uridine(38/39/40) in tRNA = pseudouridine(38/39/40) in tRNA</text>
        <dbReference type="Rhea" id="RHEA:22376"/>
        <dbReference type="Rhea" id="RHEA-COMP:10085"/>
        <dbReference type="Rhea" id="RHEA-COMP:10087"/>
        <dbReference type="ChEBI" id="CHEBI:65314"/>
        <dbReference type="ChEBI" id="CHEBI:65315"/>
        <dbReference type="EC" id="5.4.99.12"/>
    </reaction>
</comment>
<dbReference type="Proteomes" id="UP001449582">
    <property type="component" value="Unassembled WGS sequence"/>
</dbReference>
<dbReference type="InterPro" id="IPR020097">
    <property type="entry name" value="PsdUridine_synth_TruA_a/b_dom"/>
</dbReference>
<evidence type="ECO:0000256" key="1">
    <source>
        <dbReference type="ARBA" id="ARBA00009375"/>
    </source>
</evidence>
<comment type="similarity">
    <text evidence="1 4 5">Belongs to the tRNA pseudouridine synthase TruA family.</text>
</comment>
<dbReference type="CDD" id="cd02570">
    <property type="entry name" value="PseudoU_synth_EcTruA"/>
    <property type="match status" value="1"/>
</dbReference>
<dbReference type="PANTHER" id="PTHR11142">
    <property type="entry name" value="PSEUDOURIDYLATE SYNTHASE"/>
    <property type="match status" value="1"/>
</dbReference>
<dbReference type="InterPro" id="IPR020094">
    <property type="entry name" value="TruA/RsuA/RluB/E/F_N"/>
</dbReference>
<evidence type="ECO:0000256" key="2">
    <source>
        <dbReference type="ARBA" id="ARBA00022694"/>
    </source>
</evidence>
<keyword evidence="8" id="KW-1185">Reference proteome</keyword>
<keyword evidence="3 4" id="KW-0413">Isomerase</keyword>
<dbReference type="Gene3D" id="3.30.70.580">
    <property type="entry name" value="Pseudouridine synthase I, catalytic domain, N-terminal subdomain"/>
    <property type="match status" value="1"/>
</dbReference>
<comment type="function">
    <text evidence="4">Formation of pseudouridine at positions 38, 39 and 40 in the anticodon stem and loop of transfer RNAs.</text>
</comment>
<evidence type="ECO:0000256" key="3">
    <source>
        <dbReference type="ARBA" id="ARBA00023235"/>
    </source>
</evidence>
<evidence type="ECO:0000313" key="8">
    <source>
        <dbReference type="Proteomes" id="UP001449582"/>
    </source>
</evidence>
<proteinExistence type="inferred from homology"/>
<gene>
    <name evidence="4 7" type="primary">truA</name>
    <name evidence="7" type="ORF">UREOM_1740</name>
</gene>
<dbReference type="PIRSF" id="PIRSF001430">
    <property type="entry name" value="tRNA_psdUrid_synth"/>
    <property type="match status" value="1"/>
</dbReference>
<reference evidence="7" key="1">
    <citation type="submission" date="2024-02" db="EMBL/GenBank/DDBJ databases">
        <title>Draft genome sequence of new strains in genus Ureaplasma.</title>
        <authorList>
            <person name="Nakajima Y."/>
            <person name="Segawa T."/>
        </authorList>
    </citation>
    <scope>NUCLEOTIDE SEQUENCE [LARGE SCALE GENOMIC DNA]</scope>
    <source>
        <strain evidence="7">OM1</strain>
    </source>
</reference>
<dbReference type="SUPFAM" id="SSF55120">
    <property type="entry name" value="Pseudouridine synthase"/>
    <property type="match status" value="1"/>
</dbReference>
<dbReference type="RefSeq" id="WP_353289630.1">
    <property type="nucleotide sequence ID" value="NZ_BAABQM010000001.1"/>
</dbReference>
<accession>A0ABP9UBC0</accession>
<evidence type="ECO:0000256" key="5">
    <source>
        <dbReference type="RuleBase" id="RU003792"/>
    </source>
</evidence>
<name>A0ABP9UBC0_9BACT</name>
<comment type="caution">
    <text evidence="7">The sequence shown here is derived from an EMBL/GenBank/DDBJ whole genome shotgun (WGS) entry which is preliminary data.</text>
</comment>
<sequence length="243" mass="28328">MNYKCTISYKGTNYYGWARQNQLPTIERILLDTFEELFGYEVALFGSGRTDRYVHALAQVFSVKHDELTIEPEQLMHALNSKLPKDIRITSCETAPDNFHARFHATAKTYIYKLSTHPNYNLFTDELVYQYNHELDYAKFEDFKALIIGKHNFLSFSTSEIQDTVREVTRFEIQKQSGDITNFVITGTGFLRNMVRMIVGTFLNYNEGRITLEDVQKYLDEPKKGQAIRKVNGCGLYLYNVEY</sequence>
<comment type="caution">
    <text evidence="4">Lacks conserved residue(s) required for the propagation of feature annotation.</text>
</comment>
<dbReference type="InterPro" id="IPR020103">
    <property type="entry name" value="PsdUridine_synth_cat_dom_sf"/>
</dbReference>
<keyword evidence="2 4" id="KW-0819">tRNA processing</keyword>
<feature type="domain" description="Pseudouridine synthase I TruA alpha/beta" evidence="6">
    <location>
        <begin position="8"/>
        <end position="103"/>
    </location>
</feature>
<dbReference type="EMBL" id="BAABQM010000001">
    <property type="protein sequence ID" value="GAA5414463.1"/>
    <property type="molecule type" value="Genomic_DNA"/>
</dbReference>
<protein>
    <recommendedName>
        <fullName evidence="4">tRNA pseudouridine synthase A</fullName>
        <ecNumber evidence="4">5.4.99.12</ecNumber>
    </recommendedName>
    <alternativeName>
        <fullName evidence="4">tRNA pseudouridine(38-40) synthase</fullName>
    </alternativeName>
    <alternativeName>
        <fullName evidence="4">tRNA pseudouridylate synthase I</fullName>
    </alternativeName>
    <alternativeName>
        <fullName evidence="4">tRNA-uridine isomerase I</fullName>
    </alternativeName>
</protein>
<evidence type="ECO:0000256" key="4">
    <source>
        <dbReference type="HAMAP-Rule" id="MF_00171"/>
    </source>
</evidence>
<feature type="active site" description="Nucleophile" evidence="4">
    <location>
        <position position="51"/>
    </location>
</feature>
<dbReference type="PANTHER" id="PTHR11142:SF0">
    <property type="entry name" value="TRNA PSEUDOURIDINE SYNTHASE-LIKE 1"/>
    <property type="match status" value="1"/>
</dbReference>
<dbReference type="HAMAP" id="MF_00171">
    <property type="entry name" value="TruA"/>
    <property type="match status" value="1"/>
</dbReference>
<feature type="domain" description="Pseudouridine synthase I TruA alpha/beta" evidence="6">
    <location>
        <begin position="147"/>
        <end position="243"/>
    </location>
</feature>
<feature type="binding site" evidence="4">
    <location>
        <position position="110"/>
    </location>
    <ligand>
        <name>substrate</name>
    </ligand>
</feature>
<dbReference type="Pfam" id="PF01416">
    <property type="entry name" value="PseudoU_synth_1"/>
    <property type="match status" value="2"/>
</dbReference>
<dbReference type="NCBIfam" id="TIGR00071">
    <property type="entry name" value="hisT_truA"/>
    <property type="match status" value="1"/>
</dbReference>
<dbReference type="InterPro" id="IPR020095">
    <property type="entry name" value="PsdUridine_synth_TruA_C"/>
</dbReference>
<dbReference type="Gene3D" id="3.30.70.660">
    <property type="entry name" value="Pseudouridine synthase I, catalytic domain, C-terminal subdomain"/>
    <property type="match status" value="1"/>
</dbReference>
<evidence type="ECO:0000313" key="7">
    <source>
        <dbReference type="EMBL" id="GAA5414463.1"/>
    </source>
</evidence>